<organism evidence="1 2">
    <name type="scientific">Scytonema hofmannii PCC 7110</name>
    <dbReference type="NCBI Taxonomy" id="128403"/>
    <lineage>
        <taxon>Bacteria</taxon>
        <taxon>Bacillati</taxon>
        <taxon>Cyanobacteriota</taxon>
        <taxon>Cyanophyceae</taxon>
        <taxon>Nostocales</taxon>
        <taxon>Scytonemataceae</taxon>
        <taxon>Scytonema</taxon>
    </lineage>
</organism>
<proteinExistence type="predicted"/>
<evidence type="ECO:0000313" key="2">
    <source>
        <dbReference type="Proteomes" id="UP000076925"/>
    </source>
</evidence>
<name>A0A139WSS9_9CYAN</name>
<accession>A0A139WSS9</accession>
<dbReference type="Proteomes" id="UP000076925">
    <property type="component" value="Unassembled WGS sequence"/>
</dbReference>
<gene>
    <name evidence="1" type="ORF">WA1_06585</name>
</gene>
<protein>
    <submittedName>
        <fullName evidence="1">Uncharacterized protein</fullName>
    </submittedName>
</protein>
<keyword evidence="2" id="KW-1185">Reference proteome</keyword>
<dbReference type="STRING" id="128403.WA1_06585"/>
<dbReference type="EMBL" id="ANNX02000051">
    <property type="protein sequence ID" value="KYC35488.1"/>
    <property type="molecule type" value="Genomic_DNA"/>
</dbReference>
<dbReference type="RefSeq" id="WP_017748971.1">
    <property type="nucleotide sequence ID" value="NZ_KQ976354.1"/>
</dbReference>
<sequence length="249" mass="27300">MSPKLIVPDFVIVAAVGSNPLSTANTDFLKYTDTIPKDWELAHQPRYTNSSAQLNFVNGISMTAGPNQVAFIEPLGDRSLLDISIPEIAGKYAQALPKMDFEAVGINFRGYVSFAGSQDAARKYVVETLLSQGVWQSEGEELMRASLNLVYKFQRAPLYLSITEAALRNEDETTTPIVMFGGSFSYELSGDSGAEKINSLHQAIGNWTDDLKGYSELINNKFLARITETISETPATVPDLFTMRPTAIA</sequence>
<dbReference type="AlphaFoldDB" id="A0A139WSS9"/>
<reference evidence="1 2" key="1">
    <citation type="journal article" date="2013" name="Genome Biol. Evol.">
        <title>Genomes of Stigonematalean cyanobacteria (subsection V) and the evolution of oxygenic photosynthesis from prokaryotes to plastids.</title>
        <authorList>
            <person name="Dagan T."/>
            <person name="Roettger M."/>
            <person name="Stucken K."/>
            <person name="Landan G."/>
            <person name="Koch R."/>
            <person name="Major P."/>
            <person name="Gould S.B."/>
            <person name="Goremykin V.V."/>
            <person name="Rippka R."/>
            <person name="Tandeau de Marsac N."/>
            <person name="Gugger M."/>
            <person name="Lockhart P.J."/>
            <person name="Allen J.F."/>
            <person name="Brune I."/>
            <person name="Maus I."/>
            <person name="Puhler A."/>
            <person name="Martin W.F."/>
        </authorList>
    </citation>
    <scope>NUCLEOTIDE SEQUENCE [LARGE SCALE GENOMIC DNA]</scope>
    <source>
        <strain evidence="1 2">PCC 7110</strain>
    </source>
</reference>
<comment type="caution">
    <text evidence="1">The sequence shown here is derived from an EMBL/GenBank/DDBJ whole genome shotgun (WGS) entry which is preliminary data.</text>
</comment>
<evidence type="ECO:0000313" key="1">
    <source>
        <dbReference type="EMBL" id="KYC35488.1"/>
    </source>
</evidence>